<dbReference type="OrthoDB" id="2382009at2"/>
<keyword evidence="2" id="KW-1185">Reference proteome</keyword>
<dbReference type="InterPro" id="IPR024702">
    <property type="entry name" value="Uncharacterised_YmfJ"/>
</dbReference>
<accession>A0A2I0QWK0</accession>
<dbReference type="Gene3D" id="1.10.760.20">
    <property type="entry name" value="Protein of unknown function DUF3243"/>
    <property type="match status" value="1"/>
</dbReference>
<evidence type="ECO:0000313" key="1">
    <source>
        <dbReference type="EMBL" id="PKR78684.1"/>
    </source>
</evidence>
<dbReference type="PIRSF" id="PIRSF004764">
    <property type="entry name" value="YmfJ"/>
    <property type="match status" value="1"/>
</dbReference>
<gene>
    <name evidence="1" type="ORF">CEY16_02705</name>
</gene>
<dbReference type="Proteomes" id="UP000243524">
    <property type="component" value="Unassembled WGS sequence"/>
</dbReference>
<dbReference type="InterPro" id="IPR038292">
    <property type="entry name" value="YmfJ/YflH_sf"/>
</dbReference>
<dbReference type="RefSeq" id="WP_101330427.1">
    <property type="nucleotide sequence ID" value="NZ_PJNH01000001.1"/>
</dbReference>
<reference evidence="1 2" key="1">
    <citation type="submission" date="2017-06" db="EMBL/GenBank/DDBJ databases">
        <title>the draft geome sequence of Illustriluteabacillus marina B3227.</title>
        <authorList>
            <person name="He R.-H."/>
            <person name="Du Z.-J."/>
        </authorList>
    </citation>
    <scope>NUCLEOTIDE SEQUENCE [LARGE SCALE GENOMIC DNA]</scope>
    <source>
        <strain evidence="1 2">B3227</strain>
    </source>
</reference>
<sequence length="86" mass="9912">MSVLDNFDQWKDFLGDRLHQAQEKGVEQQTINQLAYEVGEHLATKVESHNEEEALLRDLWNVASEDERHAMASIMVKMVQDEGTVK</sequence>
<protein>
    <submittedName>
        <fullName evidence="1">DUF3243 domain-containing protein</fullName>
    </submittedName>
</protein>
<dbReference type="Pfam" id="PF11588">
    <property type="entry name" value="DUF3243"/>
    <property type="match status" value="1"/>
</dbReference>
<comment type="caution">
    <text evidence="1">The sequence shown here is derived from an EMBL/GenBank/DDBJ whole genome shotgun (WGS) entry which is preliminary data.</text>
</comment>
<name>A0A2I0QWK0_9BACI</name>
<evidence type="ECO:0000313" key="2">
    <source>
        <dbReference type="Proteomes" id="UP000243524"/>
    </source>
</evidence>
<dbReference type="EMBL" id="PJNH01000001">
    <property type="protein sequence ID" value="PKR78684.1"/>
    <property type="molecule type" value="Genomic_DNA"/>
</dbReference>
<proteinExistence type="predicted"/>
<organism evidence="1 2">
    <name type="scientific">Halalkalibacillus sediminis</name>
    <dbReference type="NCBI Taxonomy" id="2018042"/>
    <lineage>
        <taxon>Bacteria</taxon>
        <taxon>Bacillati</taxon>
        <taxon>Bacillota</taxon>
        <taxon>Bacilli</taxon>
        <taxon>Bacillales</taxon>
        <taxon>Bacillaceae</taxon>
        <taxon>Halalkalibacillus</taxon>
    </lineage>
</organism>
<dbReference type="InterPro" id="IPR021637">
    <property type="entry name" value="DUF3243"/>
</dbReference>
<dbReference type="AlphaFoldDB" id="A0A2I0QWK0"/>